<sequence length="135" mass="14347">ALVGARCPECARLYKIPTYQVSAKYYLRAVGVGVGMAVVCGVVWKVIMGVVPFLYLNFLFAAAVGYATGEVVSRSVNRKRGRGLAIIAGLSVVLSYLISILSPWGVSFGLVSIPSLIIDLAALALGIFIAVNRLR</sequence>
<comment type="caution">
    <text evidence="2">The sequence shown here is derived from an EMBL/GenBank/DDBJ whole genome shotgun (WGS) entry which is preliminary data.</text>
</comment>
<feature type="transmembrane region" description="Helical" evidence="1">
    <location>
        <begin position="53"/>
        <end position="72"/>
    </location>
</feature>
<organism evidence="2">
    <name type="scientific">marine sediment metagenome</name>
    <dbReference type="NCBI Taxonomy" id="412755"/>
    <lineage>
        <taxon>unclassified sequences</taxon>
        <taxon>metagenomes</taxon>
        <taxon>ecological metagenomes</taxon>
    </lineage>
</organism>
<evidence type="ECO:0000256" key="1">
    <source>
        <dbReference type="SAM" id="Phobius"/>
    </source>
</evidence>
<keyword evidence="1" id="KW-1133">Transmembrane helix</keyword>
<feature type="transmembrane region" description="Helical" evidence="1">
    <location>
        <begin position="84"/>
        <end position="104"/>
    </location>
</feature>
<dbReference type="EMBL" id="BARW01009686">
    <property type="protein sequence ID" value="GAI83482.1"/>
    <property type="molecule type" value="Genomic_DNA"/>
</dbReference>
<gene>
    <name evidence="2" type="ORF">S12H4_19381</name>
</gene>
<dbReference type="AlphaFoldDB" id="X1RRZ6"/>
<feature type="transmembrane region" description="Helical" evidence="1">
    <location>
        <begin position="110"/>
        <end position="131"/>
    </location>
</feature>
<name>X1RRZ6_9ZZZZ</name>
<accession>X1RRZ6</accession>
<protein>
    <submittedName>
        <fullName evidence="2">Uncharacterized protein</fullName>
    </submittedName>
</protein>
<proteinExistence type="predicted"/>
<keyword evidence="1" id="KW-0472">Membrane</keyword>
<keyword evidence="1" id="KW-0812">Transmembrane</keyword>
<evidence type="ECO:0000313" key="2">
    <source>
        <dbReference type="EMBL" id="GAI83482.1"/>
    </source>
</evidence>
<feature type="transmembrane region" description="Helical" evidence="1">
    <location>
        <begin position="25"/>
        <end position="47"/>
    </location>
</feature>
<feature type="non-terminal residue" evidence="2">
    <location>
        <position position="1"/>
    </location>
</feature>
<reference evidence="2" key="1">
    <citation type="journal article" date="2014" name="Front. Microbiol.">
        <title>High frequency of phylogenetically diverse reductive dehalogenase-homologous genes in deep subseafloor sedimentary metagenomes.</title>
        <authorList>
            <person name="Kawai M."/>
            <person name="Futagami T."/>
            <person name="Toyoda A."/>
            <person name="Takaki Y."/>
            <person name="Nishi S."/>
            <person name="Hori S."/>
            <person name="Arai W."/>
            <person name="Tsubouchi T."/>
            <person name="Morono Y."/>
            <person name="Uchiyama I."/>
            <person name="Ito T."/>
            <person name="Fujiyama A."/>
            <person name="Inagaki F."/>
            <person name="Takami H."/>
        </authorList>
    </citation>
    <scope>NUCLEOTIDE SEQUENCE</scope>
    <source>
        <strain evidence="2">Expedition CK06-06</strain>
    </source>
</reference>